<evidence type="ECO:0000313" key="3">
    <source>
        <dbReference type="Proteomes" id="UP000595070"/>
    </source>
</evidence>
<organism evidence="2 3">
    <name type="scientific">Campylobacter peloridis</name>
    <dbReference type="NCBI Taxonomy" id="488546"/>
    <lineage>
        <taxon>Bacteria</taxon>
        <taxon>Pseudomonadati</taxon>
        <taxon>Campylobacterota</taxon>
        <taxon>Epsilonproteobacteria</taxon>
        <taxon>Campylobacterales</taxon>
        <taxon>Campylobacteraceae</taxon>
        <taxon>Campylobacter</taxon>
    </lineage>
</organism>
<dbReference type="InterPro" id="IPR019724">
    <property type="entry name" value="UPF0763"/>
</dbReference>
<keyword evidence="3" id="KW-1185">Reference proteome</keyword>
<evidence type="ECO:0000256" key="1">
    <source>
        <dbReference type="HAMAP-Rule" id="MF_02110"/>
    </source>
</evidence>
<comment type="similarity">
    <text evidence="1">Belongs to the UPF0763 family.</text>
</comment>
<dbReference type="RefSeq" id="WP_049984596.1">
    <property type="nucleotide sequence ID" value="NZ_CP063079.1"/>
</dbReference>
<proteinExistence type="inferred from homology"/>
<name>A0ABX6TUN5_9BACT</name>
<dbReference type="HAMAP" id="MF_02110">
    <property type="entry name" value="UPF0763"/>
    <property type="match status" value="1"/>
</dbReference>
<gene>
    <name evidence="2" type="ORF">IMC75_00980</name>
</gene>
<sequence>MSNISKKKSQKIIDELSKYLGINKKEQNIFHLSHINENEIKLSLANSNTKETLEPWFIVDENDEVKIMLYVKTLADFFQHAQKIQQNNFELRLEKAIYQKFPIDFNDVWVVAMDEIKNQLSNGVKEINIDLDKLVNNIHKQYPNLFLDIKQMLQKGKSNERL</sequence>
<protein>
    <recommendedName>
        <fullName evidence="1">UPF0763 protein IMC75_00980</fullName>
    </recommendedName>
</protein>
<dbReference type="Pfam" id="PF10788">
    <property type="entry name" value="DUF2603"/>
    <property type="match status" value="1"/>
</dbReference>
<reference evidence="2 3" key="1">
    <citation type="submission" date="2020-10" db="EMBL/GenBank/DDBJ databases">
        <title>Campylobacter and Helicobacter PacBio genomes.</title>
        <authorList>
            <person name="Lane C."/>
        </authorList>
    </citation>
    <scope>NUCLEOTIDE SEQUENCE [LARGE SCALE GENOMIC DNA]</scope>
    <source>
        <strain evidence="2 3">2016D-0074</strain>
    </source>
</reference>
<evidence type="ECO:0000313" key="2">
    <source>
        <dbReference type="EMBL" id="QOQ89083.1"/>
    </source>
</evidence>
<dbReference type="Proteomes" id="UP000595070">
    <property type="component" value="Chromosome"/>
</dbReference>
<accession>A0ABX6TUN5</accession>
<dbReference type="EMBL" id="CP063079">
    <property type="protein sequence ID" value="QOQ89083.1"/>
    <property type="molecule type" value="Genomic_DNA"/>
</dbReference>